<evidence type="ECO:0000313" key="6">
    <source>
        <dbReference type="Proteomes" id="UP000614490"/>
    </source>
</evidence>
<keyword evidence="3" id="KW-0804">Transcription</keyword>
<dbReference type="PROSITE" id="PS01124">
    <property type="entry name" value="HTH_ARAC_FAMILY_2"/>
    <property type="match status" value="1"/>
</dbReference>
<dbReference type="SMART" id="SM00342">
    <property type="entry name" value="HTH_ARAC"/>
    <property type="match status" value="1"/>
</dbReference>
<accession>A0A931HWT1</accession>
<dbReference type="Proteomes" id="UP000614490">
    <property type="component" value="Unassembled WGS sequence"/>
</dbReference>
<sequence length="306" mass="35677">MGDFRFETNLRAPLNIYVQKRRIHLKTANSTFGSYGYRFSDRKLQKTAQIWSLGWDEQKTTLYDWDGRNRRDTGKYIFQYTISGQGAIEIDGKLFQLSPGQAFIVNIPGDYRYFLPEKSDGWEFIYLTLYGDVVGDYWNEIQEDIGHILNFEPDSEPVTFLLHLLDLAASRQISNAHLASGYAYQFTMELMKYCQNIDRKLSSWPEPITQAAMYARNHYAEEIGPDEMALASGMSRYHFTRQFKEITHMTPIQYLTDIRIQKAKELLQNTKYSSEDIAQLIGYNNANYFNKVFKKVVGISPGKYRK</sequence>
<reference evidence="5 6" key="1">
    <citation type="journal article" date="2005" name="Int. J. Syst. Evol. Microbiol.">
        <title>Halobacillus yeomjeoni sp. nov., isolated from a marine solar saltern in Korea.</title>
        <authorList>
            <person name="Yoon J.H."/>
            <person name="Kang S.J."/>
            <person name="Lee C.H."/>
            <person name="Oh H.W."/>
            <person name="Oh T.K."/>
        </authorList>
    </citation>
    <scope>NUCLEOTIDE SEQUENCE [LARGE SCALE GENOMIC DNA]</scope>
    <source>
        <strain evidence="5 6">KCTC 3957</strain>
    </source>
</reference>
<dbReference type="SUPFAM" id="SSF46689">
    <property type="entry name" value="Homeodomain-like"/>
    <property type="match status" value="2"/>
</dbReference>
<keyword evidence="2" id="KW-0238">DNA-binding</keyword>
<dbReference type="InterPro" id="IPR003313">
    <property type="entry name" value="AraC-bd"/>
</dbReference>
<dbReference type="SUPFAM" id="SSF51215">
    <property type="entry name" value="Regulatory protein AraC"/>
    <property type="match status" value="1"/>
</dbReference>
<dbReference type="InterPro" id="IPR018060">
    <property type="entry name" value="HTH_AraC"/>
</dbReference>
<dbReference type="GO" id="GO:0003700">
    <property type="term" value="F:DNA-binding transcription factor activity"/>
    <property type="evidence" value="ECO:0007669"/>
    <property type="project" value="InterPro"/>
</dbReference>
<dbReference type="InterPro" id="IPR020449">
    <property type="entry name" value="Tscrpt_reg_AraC-type_HTH"/>
</dbReference>
<dbReference type="AlphaFoldDB" id="A0A931HWT1"/>
<proteinExistence type="predicted"/>
<dbReference type="Gene3D" id="2.60.120.280">
    <property type="entry name" value="Regulatory protein AraC"/>
    <property type="match status" value="1"/>
</dbReference>
<feature type="domain" description="HTH araC/xylS-type" evidence="4">
    <location>
        <begin position="209"/>
        <end position="306"/>
    </location>
</feature>
<dbReference type="InterPro" id="IPR009057">
    <property type="entry name" value="Homeodomain-like_sf"/>
</dbReference>
<dbReference type="Pfam" id="PF12833">
    <property type="entry name" value="HTH_18"/>
    <property type="match status" value="1"/>
</dbReference>
<evidence type="ECO:0000256" key="1">
    <source>
        <dbReference type="ARBA" id="ARBA00023015"/>
    </source>
</evidence>
<evidence type="ECO:0000259" key="4">
    <source>
        <dbReference type="PROSITE" id="PS01124"/>
    </source>
</evidence>
<dbReference type="PRINTS" id="PR00032">
    <property type="entry name" value="HTHARAC"/>
</dbReference>
<dbReference type="Gene3D" id="1.10.10.60">
    <property type="entry name" value="Homeodomain-like"/>
    <property type="match status" value="2"/>
</dbReference>
<keyword evidence="6" id="KW-1185">Reference proteome</keyword>
<comment type="caution">
    <text evidence="5">The sequence shown here is derived from an EMBL/GenBank/DDBJ whole genome shotgun (WGS) entry which is preliminary data.</text>
</comment>
<dbReference type="PANTHER" id="PTHR43280:SF2">
    <property type="entry name" value="HTH-TYPE TRANSCRIPTIONAL REGULATOR EXSA"/>
    <property type="match status" value="1"/>
</dbReference>
<organism evidence="5 6">
    <name type="scientific">Halobacillus yeomjeoni</name>
    <dbReference type="NCBI Taxonomy" id="311194"/>
    <lineage>
        <taxon>Bacteria</taxon>
        <taxon>Bacillati</taxon>
        <taxon>Bacillota</taxon>
        <taxon>Bacilli</taxon>
        <taxon>Bacillales</taxon>
        <taxon>Bacillaceae</taxon>
        <taxon>Halobacillus</taxon>
    </lineage>
</organism>
<dbReference type="PANTHER" id="PTHR43280">
    <property type="entry name" value="ARAC-FAMILY TRANSCRIPTIONAL REGULATOR"/>
    <property type="match status" value="1"/>
</dbReference>
<evidence type="ECO:0000256" key="2">
    <source>
        <dbReference type="ARBA" id="ARBA00023125"/>
    </source>
</evidence>
<keyword evidence="1" id="KW-0805">Transcription regulation</keyword>
<name>A0A931HWT1_9BACI</name>
<gene>
    <name evidence="5" type="ORF">H0267_10535</name>
</gene>
<dbReference type="EMBL" id="JADZSC010000002">
    <property type="protein sequence ID" value="MBH0230651.1"/>
    <property type="molecule type" value="Genomic_DNA"/>
</dbReference>
<dbReference type="InterPro" id="IPR037923">
    <property type="entry name" value="HTH-like"/>
</dbReference>
<dbReference type="GO" id="GO:0043565">
    <property type="term" value="F:sequence-specific DNA binding"/>
    <property type="evidence" value="ECO:0007669"/>
    <property type="project" value="InterPro"/>
</dbReference>
<dbReference type="Pfam" id="PF02311">
    <property type="entry name" value="AraC_binding"/>
    <property type="match status" value="1"/>
</dbReference>
<evidence type="ECO:0000256" key="3">
    <source>
        <dbReference type="ARBA" id="ARBA00023163"/>
    </source>
</evidence>
<protein>
    <submittedName>
        <fullName evidence="5">AraC family transcriptional regulator</fullName>
    </submittedName>
</protein>
<evidence type="ECO:0000313" key="5">
    <source>
        <dbReference type="EMBL" id="MBH0230651.1"/>
    </source>
</evidence>